<dbReference type="GO" id="GO:0005829">
    <property type="term" value="C:cytosol"/>
    <property type="evidence" value="ECO:0007669"/>
    <property type="project" value="TreeGrafter"/>
</dbReference>
<feature type="binding site" evidence="7">
    <location>
        <begin position="3"/>
        <end position="14"/>
    </location>
    <ligand>
        <name>NAD(+)</name>
        <dbReference type="ChEBI" id="CHEBI:57540"/>
    </ligand>
</feature>
<comment type="similarity">
    <text evidence="1 7">Belongs to the mannitol dehydrogenase family.</text>
</comment>
<dbReference type="PRINTS" id="PR00084">
    <property type="entry name" value="MTLDHDRGNASE"/>
</dbReference>
<evidence type="ECO:0000259" key="9">
    <source>
        <dbReference type="Pfam" id="PF08125"/>
    </source>
</evidence>
<gene>
    <name evidence="7" type="primary">mtlD</name>
    <name evidence="10" type="ORF">SAMN05421834_1196</name>
</gene>
<evidence type="ECO:0000256" key="4">
    <source>
        <dbReference type="ARBA" id="ARBA00023002"/>
    </source>
</evidence>
<dbReference type="OrthoDB" id="271711at2"/>
<reference evidence="11" key="1">
    <citation type="submission" date="2017-01" db="EMBL/GenBank/DDBJ databases">
        <authorList>
            <person name="Varghese N."/>
            <person name="Submissions S."/>
        </authorList>
    </citation>
    <scope>NUCLEOTIDE SEQUENCE [LARGE SCALE GENOMIC DNA]</scope>
    <source>
        <strain evidence="11">ATCC 700103</strain>
    </source>
</reference>
<dbReference type="SUPFAM" id="SSF51735">
    <property type="entry name" value="NAD(P)-binding Rossmann-fold domains"/>
    <property type="match status" value="1"/>
</dbReference>
<dbReference type="InterPro" id="IPR013118">
    <property type="entry name" value="Mannitol_DH_C"/>
</dbReference>
<dbReference type="PANTHER" id="PTHR30524:SF0">
    <property type="entry name" value="ALTRONATE OXIDOREDUCTASE-RELATED"/>
    <property type="match status" value="1"/>
</dbReference>
<evidence type="ECO:0000259" key="8">
    <source>
        <dbReference type="Pfam" id="PF01232"/>
    </source>
</evidence>
<dbReference type="Proteomes" id="UP000185669">
    <property type="component" value="Unassembled WGS sequence"/>
</dbReference>
<dbReference type="EMBL" id="FTNC01000019">
    <property type="protein sequence ID" value="SIR28792.1"/>
    <property type="molecule type" value="Genomic_DNA"/>
</dbReference>
<protein>
    <recommendedName>
        <fullName evidence="3 7">Mannitol-1-phosphate 5-dehydrogenase</fullName>
        <ecNumber evidence="2 7">1.1.1.17</ecNumber>
    </recommendedName>
</protein>
<evidence type="ECO:0000256" key="5">
    <source>
        <dbReference type="ARBA" id="ARBA00023027"/>
    </source>
</evidence>
<dbReference type="Pfam" id="PF08125">
    <property type="entry name" value="Mannitol_dh_C"/>
    <property type="match status" value="1"/>
</dbReference>
<dbReference type="GO" id="GO:0019592">
    <property type="term" value="P:mannitol catabolic process"/>
    <property type="evidence" value="ECO:0007669"/>
    <property type="project" value="TreeGrafter"/>
</dbReference>
<dbReference type="InterPro" id="IPR023028">
    <property type="entry name" value="Mannitol_1_phos_5_DH"/>
</dbReference>
<evidence type="ECO:0000256" key="2">
    <source>
        <dbReference type="ARBA" id="ARBA00012939"/>
    </source>
</evidence>
<accession>A0A1N6ZPH6</accession>
<comment type="catalytic activity">
    <reaction evidence="6 7">
        <text>D-mannitol 1-phosphate + NAD(+) = beta-D-fructose 6-phosphate + NADH + H(+)</text>
        <dbReference type="Rhea" id="RHEA:19661"/>
        <dbReference type="ChEBI" id="CHEBI:15378"/>
        <dbReference type="ChEBI" id="CHEBI:57540"/>
        <dbReference type="ChEBI" id="CHEBI:57634"/>
        <dbReference type="ChEBI" id="CHEBI:57945"/>
        <dbReference type="ChEBI" id="CHEBI:61381"/>
        <dbReference type="EC" id="1.1.1.17"/>
    </reaction>
</comment>
<sequence>MQALHFGAGNIGRGFIGYLLNKTGYEVCFVDVNQDIIESINKTNSYKIELLDDDSTREIISPVSALNSIKQKDRVIESITEADLITTSVGVENLPKIAGLMAAGLLKRIENNKTEIDVIANENAVNASSTLKKEVEKNLSAEEIEEISKYVGFPNSAIDRLALSKEIDGEEVALVEPVYEWVINKSEMKNTDLPPIADVIYVDDLEAYINRKFYMINMAHAATAYVGFRAGEKTIQSTLADLKMREFIKSVLNEVKKYIVIDSHFSAEELDAYIEKTISRFKNENISDDVRRVGRAPIRKLGSDERLVKPLRNLFELDLPLESLTIVIAAAFRFDNSEDEEAVRLQKYIQEKGIEQAIPHFTGIVEEELINKIEKYYLKLENTEIGELIKNEA</sequence>
<dbReference type="EC" id="1.1.1.17" evidence="2 7"/>
<evidence type="ECO:0000313" key="10">
    <source>
        <dbReference type="EMBL" id="SIR28792.1"/>
    </source>
</evidence>
<dbReference type="InterPro" id="IPR036291">
    <property type="entry name" value="NAD(P)-bd_dom_sf"/>
</dbReference>
<dbReference type="Pfam" id="PF01232">
    <property type="entry name" value="Mannitol_dh"/>
    <property type="match status" value="1"/>
</dbReference>
<dbReference type="HAMAP" id="MF_00196">
    <property type="entry name" value="Mannitol_dehydrog"/>
    <property type="match status" value="1"/>
</dbReference>
<dbReference type="AlphaFoldDB" id="A0A1N6ZPH6"/>
<feature type="domain" description="Mannitol dehydrogenase C-terminal" evidence="9">
    <location>
        <begin position="204"/>
        <end position="377"/>
    </location>
</feature>
<dbReference type="InterPro" id="IPR013131">
    <property type="entry name" value="Mannitol_DH_N"/>
</dbReference>
<organism evidence="10 11">
    <name type="scientific">Halanaerobium kushneri</name>
    <dbReference type="NCBI Taxonomy" id="56779"/>
    <lineage>
        <taxon>Bacteria</taxon>
        <taxon>Bacillati</taxon>
        <taxon>Bacillota</taxon>
        <taxon>Clostridia</taxon>
        <taxon>Halanaerobiales</taxon>
        <taxon>Halanaerobiaceae</taxon>
        <taxon>Halanaerobium</taxon>
    </lineage>
</organism>
<evidence type="ECO:0000256" key="1">
    <source>
        <dbReference type="ARBA" id="ARBA00006541"/>
    </source>
</evidence>
<feature type="domain" description="Mannitol dehydrogenase N-terminal" evidence="8">
    <location>
        <begin position="1"/>
        <end position="193"/>
    </location>
</feature>
<evidence type="ECO:0000313" key="11">
    <source>
        <dbReference type="Proteomes" id="UP000185669"/>
    </source>
</evidence>
<dbReference type="Gene3D" id="3.40.50.720">
    <property type="entry name" value="NAD(P)-binding Rossmann-like Domain"/>
    <property type="match status" value="1"/>
</dbReference>
<proteinExistence type="inferred from homology"/>
<keyword evidence="4 7" id="KW-0560">Oxidoreductase</keyword>
<dbReference type="NCBIfam" id="NF002647">
    <property type="entry name" value="PRK02318.1-3"/>
    <property type="match status" value="1"/>
</dbReference>
<keyword evidence="5 7" id="KW-0520">NAD</keyword>
<name>A0A1N6ZPH6_9FIRM</name>
<dbReference type="SUPFAM" id="SSF48179">
    <property type="entry name" value="6-phosphogluconate dehydrogenase C-terminal domain-like"/>
    <property type="match status" value="1"/>
</dbReference>
<dbReference type="RefSeq" id="WP_076545613.1">
    <property type="nucleotide sequence ID" value="NZ_FTNC01000019.1"/>
</dbReference>
<dbReference type="PANTHER" id="PTHR30524">
    <property type="entry name" value="MANNITOL-1-PHOSPHATE 5-DEHYDROGENASE"/>
    <property type="match status" value="1"/>
</dbReference>
<evidence type="ECO:0000256" key="6">
    <source>
        <dbReference type="ARBA" id="ARBA00048615"/>
    </source>
</evidence>
<dbReference type="InterPro" id="IPR013328">
    <property type="entry name" value="6PGD_dom2"/>
</dbReference>
<evidence type="ECO:0000256" key="3">
    <source>
        <dbReference type="ARBA" id="ARBA00016219"/>
    </source>
</evidence>
<dbReference type="STRING" id="56779.SAMN05421834_1196"/>
<dbReference type="GO" id="GO:0008926">
    <property type="term" value="F:mannitol-1-phosphate 5-dehydrogenase activity"/>
    <property type="evidence" value="ECO:0007669"/>
    <property type="project" value="UniProtKB-UniRule"/>
</dbReference>
<dbReference type="NCBIfam" id="NF002652">
    <property type="entry name" value="PRK02318.2-5"/>
    <property type="match status" value="1"/>
</dbReference>
<dbReference type="Gene3D" id="1.10.1040.10">
    <property type="entry name" value="N-(1-d-carboxylethyl)-l-norvaline Dehydrogenase, domain 2"/>
    <property type="match status" value="1"/>
</dbReference>
<evidence type="ECO:0000256" key="7">
    <source>
        <dbReference type="HAMAP-Rule" id="MF_00196"/>
    </source>
</evidence>
<dbReference type="InterPro" id="IPR000669">
    <property type="entry name" value="Mannitol_DH"/>
</dbReference>
<dbReference type="InterPro" id="IPR008927">
    <property type="entry name" value="6-PGluconate_DH-like_C_sf"/>
</dbReference>
<keyword evidence="11" id="KW-1185">Reference proteome</keyword>